<evidence type="ECO:0000313" key="1">
    <source>
        <dbReference type="EMBL" id="GGF26090.1"/>
    </source>
</evidence>
<comment type="caution">
    <text evidence="1">The sequence shown here is derived from an EMBL/GenBank/DDBJ whole genome shotgun (WGS) entry which is preliminary data.</text>
</comment>
<protein>
    <submittedName>
        <fullName evidence="1">Uncharacterized protein</fullName>
    </submittedName>
</protein>
<evidence type="ECO:0000313" key="2">
    <source>
        <dbReference type="Proteomes" id="UP000632273"/>
    </source>
</evidence>
<accession>A0ABQ1UTW3</accession>
<dbReference type="EMBL" id="BMHT01000009">
    <property type="protein sequence ID" value="GGF26090.1"/>
    <property type="molecule type" value="Genomic_DNA"/>
</dbReference>
<dbReference type="RefSeq" id="WP_188816043.1">
    <property type="nucleotide sequence ID" value="NZ_BMHT01000009.1"/>
</dbReference>
<gene>
    <name evidence="1" type="ORF">GCM10011383_42030</name>
</gene>
<keyword evidence="2" id="KW-1185">Reference proteome</keyword>
<dbReference type="Proteomes" id="UP000632273">
    <property type="component" value="Unassembled WGS sequence"/>
</dbReference>
<name>A0ABQ1UTW3_9BACT</name>
<sequence length="113" mass="12492">MTDSYLRSLGFSPTNEDRMANRPAFSQAWRYQHDHAAKDGTPLFVEHSFGVDSCRLSALPAPLDAHDVFATVSLHDEPALKTAVAAFYAAHGGEGPLVVHFVPHRFLPHRRAL</sequence>
<reference evidence="2" key="1">
    <citation type="journal article" date="2019" name="Int. J. Syst. Evol. Microbiol.">
        <title>The Global Catalogue of Microorganisms (GCM) 10K type strain sequencing project: providing services to taxonomists for standard genome sequencing and annotation.</title>
        <authorList>
            <consortium name="The Broad Institute Genomics Platform"/>
            <consortium name="The Broad Institute Genome Sequencing Center for Infectious Disease"/>
            <person name="Wu L."/>
            <person name="Ma J."/>
        </authorList>
    </citation>
    <scope>NUCLEOTIDE SEQUENCE [LARGE SCALE GENOMIC DNA]</scope>
    <source>
        <strain evidence="2">CGMCC 1.15197</strain>
    </source>
</reference>
<proteinExistence type="predicted"/>
<organism evidence="1 2">
    <name type="scientific">Hymenobacter cavernae</name>
    <dbReference type="NCBI Taxonomy" id="2044852"/>
    <lineage>
        <taxon>Bacteria</taxon>
        <taxon>Pseudomonadati</taxon>
        <taxon>Bacteroidota</taxon>
        <taxon>Cytophagia</taxon>
        <taxon>Cytophagales</taxon>
        <taxon>Hymenobacteraceae</taxon>
        <taxon>Hymenobacter</taxon>
    </lineage>
</organism>